<dbReference type="InterPro" id="IPR012435">
    <property type="entry name" value="TMEM144"/>
</dbReference>
<evidence type="ECO:0000313" key="7">
    <source>
        <dbReference type="EMBL" id="KAJ8320880.1"/>
    </source>
</evidence>
<sequence>MNNTYIYCILKRNKPDIYPKVIVPGLVSGIMWGIATACWFVTNKALSEPVAFPIMTTLPAVMASFVGTFVFKEIRGRTNMLKLFLGFAVATTGAILSALSKTGNSSC</sequence>
<dbReference type="PANTHER" id="PTHR16119:SF17">
    <property type="entry name" value="TRANSMEMBRANE PROTEIN 144"/>
    <property type="match status" value="1"/>
</dbReference>
<evidence type="ECO:0000256" key="5">
    <source>
        <dbReference type="ARBA" id="ARBA00023136"/>
    </source>
</evidence>
<feature type="transmembrane region" description="Helical" evidence="6">
    <location>
        <begin position="54"/>
        <end position="71"/>
    </location>
</feature>
<feature type="transmembrane region" description="Helical" evidence="6">
    <location>
        <begin position="83"/>
        <end position="100"/>
    </location>
</feature>
<keyword evidence="4 6" id="KW-1133">Transmembrane helix</keyword>
<dbReference type="EMBL" id="JARBDR010000141">
    <property type="protein sequence ID" value="KAJ8320880.1"/>
    <property type="molecule type" value="Genomic_DNA"/>
</dbReference>
<comment type="subcellular location">
    <subcellularLocation>
        <location evidence="1">Membrane</location>
        <topology evidence="1">Multi-pass membrane protein</topology>
    </subcellularLocation>
</comment>
<dbReference type="Pfam" id="PF07857">
    <property type="entry name" value="TMEM144"/>
    <property type="match status" value="1"/>
</dbReference>
<proteinExistence type="inferred from homology"/>
<organism evidence="7 8">
    <name type="scientific">Tegillarca granosa</name>
    <name type="common">Malaysian cockle</name>
    <name type="synonym">Anadara granosa</name>
    <dbReference type="NCBI Taxonomy" id="220873"/>
    <lineage>
        <taxon>Eukaryota</taxon>
        <taxon>Metazoa</taxon>
        <taxon>Spiralia</taxon>
        <taxon>Lophotrochozoa</taxon>
        <taxon>Mollusca</taxon>
        <taxon>Bivalvia</taxon>
        <taxon>Autobranchia</taxon>
        <taxon>Pteriomorphia</taxon>
        <taxon>Arcoida</taxon>
        <taxon>Arcoidea</taxon>
        <taxon>Arcidae</taxon>
        <taxon>Tegillarca</taxon>
    </lineage>
</organism>
<evidence type="ECO:0000256" key="1">
    <source>
        <dbReference type="ARBA" id="ARBA00004141"/>
    </source>
</evidence>
<keyword evidence="3 6" id="KW-0812">Transmembrane</keyword>
<evidence type="ECO:0000256" key="2">
    <source>
        <dbReference type="ARBA" id="ARBA00005731"/>
    </source>
</evidence>
<comment type="caution">
    <text evidence="7">The sequence shown here is derived from an EMBL/GenBank/DDBJ whole genome shotgun (WGS) entry which is preliminary data.</text>
</comment>
<dbReference type="Proteomes" id="UP001217089">
    <property type="component" value="Unassembled WGS sequence"/>
</dbReference>
<feature type="transmembrane region" description="Helical" evidence="6">
    <location>
        <begin position="21"/>
        <end position="42"/>
    </location>
</feature>
<dbReference type="PANTHER" id="PTHR16119">
    <property type="entry name" value="TRANSMEMBRANE PROTEIN 144"/>
    <property type="match status" value="1"/>
</dbReference>
<evidence type="ECO:0000256" key="4">
    <source>
        <dbReference type="ARBA" id="ARBA00022989"/>
    </source>
</evidence>
<reference evidence="7 8" key="1">
    <citation type="submission" date="2022-12" db="EMBL/GenBank/DDBJ databases">
        <title>Chromosome-level genome of Tegillarca granosa.</title>
        <authorList>
            <person name="Kim J."/>
        </authorList>
    </citation>
    <scope>NUCLEOTIDE SEQUENCE [LARGE SCALE GENOMIC DNA]</scope>
    <source>
        <strain evidence="7">Teg-2019</strain>
        <tissue evidence="7">Adductor muscle</tissue>
    </source>
</reference>
<dbReference type="InterPro" id="IPR037185">
    <property type="entry name" value="EmrE-like"/>
</dbReference>
<evidence type="ECO:0000256" key="6">
    <source>
        <dbReference type="SAM" id="Phobius"/>
    </source>
</evidence>
<dbReference type="InterPro" id="IPR010651">
    <property type="entry name" value="Sugar_transport"/>
</dbReference>
<name>A0ABQ9FYT8_TEGGR</name>
<evidence type="ECO:0000313" key="8">
    <source>
        <dbReference type="Proteomes" id="UP001217089"/>
    </source>
</evidence>
<keyword evidence="5 6" id="KW-0472">Membrane</keyword>
<accession>A0ABQ9FYT8</accession>
<dbReference type="Gene3D" id="1.10.3730.20">
    <property type="match status" value="1"/>
</dbReference>
<keyword evidence="8" id="KW-1185">Reference proteome</keyword>
<dbReference type="SUPFAM" id="SSF103481">
    <property type="entry name" value="Multidrug resistance efflux transporter EmrE"/>
    <property type="match status" value="1"/>
</dbReference>
<gene>
    <name evidence="7" type="ORF">KUTeg_002467</name>
</gene>
<comment type="similarity">
    <text evidence="2">Belongs to the TMEM144 family.</text>
</comment>
<evidence type="ECO:0000256" key="3">
    <source>
        <dbReference type="ARBA" id="ARBA00022692"/>
    </source>
</evidence>
<protein>
    <submittedName>
        <fullName evidence="7">Uncharacterized protein</fullName>
    </submittedName>
</protein>